<proteinExistence type="predicted"/>
<protein>
    <submittedName>
        <fullName evidence="1">Uncharacterized protein</fullName>
    </submittedName>
</protein>
<sequence length="10" mass="1289">MPMEVRRKEI</sequence>
<evidence type="ECO:0000313" key="1">
    <source>
        <dbReference type="EMBL" id="JAE39666.1"/>
    </source>
</evidence>
<accession>A0A0A9HXS5</accession>
<dbReference type="EMBL" id="GBRH01158230">
    <property type="protein sequence ID" value="JAE39666.1"/>
    <property type="molecule type" value="Transcribed_RNA"/>
</dbReference>
<organism evidence="1">
    <name type="scientific">Arundo donax</name>
    <name type="common">Giant reed</name>
    <name type="synonym">Donax arundinaceus</name>
    <dbReference type="NCBI Taxonomy" id="35708"/>
    <lineage>
        <taxon>Eukaryota</taxon>
        <taxon>Viridiplantae</taxon>
        <taxon>Streptophyta</taxon>
        <taxon>Embryophyta</taxon>
        <taxon>Tracheophyta</taxon>
        <taxon>Spermatophyta</taxon>
        <taxon>Magnoliopsida</taxon>
        <taxon>Liliopsida</taxon>
        <taxon>Poales</taxon>
        <taxon>Poaceae</taxon>
        <taxon>PACMAD clade</taxon>
        <taxon>Arundinoideae</taxon>
        <taxon>Arundineae</taxon>
        <taxon>Arundo</taxon>
    </lineage>
</organism>
<reference evidence="1" key="2">
    <citation type="journal article" date="2015" name="Data Brief">
        <title>Shoot transcriptome of the giant reed, Arundo donax.</title>
        <authorList>
            <person name="Barrero R.A."/>
            <person name="Guerrero F.D."/>
            <person name="Moolhuijzen P."/>
            <person name="Goolsby J.A."/>
            <person name="Tidwell J."/>
            <person name="Bellgard S.E."/>
            <person name="Bellgard M.I."/>
        </authorList>
    </citation>
    <scope>NUCLEOTIDE SEQUENCE</scope>
    <source>
        <tissue evidence="1">Shoot tissue taken approximately 20 cm above the soil surface</tissue>
    </source>
</reference>
<name>A0A0A9HXS5_ARUDO</name>
<reference evidence="1" key="1">
    <citation type="submission" date="2014-09" db="EMBL/GenBank/DDBJ databases">
        <authorList>
            <person name="Magalhaes I.L.F."/>
            <person name="Oliveira U."/>
            <person name="Santos F.R."/>
            <person name="Vidigal T.H.D.A."/>
            <person name="Brescovit A.D."/>
            <person name="Santos A.J."/>
        </authorList>
    </citation>
    <scope>NUCLEOTIDE SEQUENCE</scope>
    <source>
        <tissue evidence="1">Shoot tissue taken approximately 20 cm above the soil surface</tissue>
    </source>
</reference>